<accession>A0AAV5ABA4</accession>
<organism evidence="1 2">
    <name type="scientific">Clathrus columnatus</name>
    <dbReference type="NCBI Taxonomy" id="1419009"/>
    <lineage>
        <taxon>Eukaryota</taxon>
        <taxon>Fungi</taxon>
        <taxon>Dikarya</taxon>
        <taxon>Basidiomycota</taxon>
        <taxon>Agaricomycotina</taxon>
        <taxon>Agaricomycetes</taxon>
        <taxon>Phallomycetidae</taxon>
        <taxon>Phallales</taxon>
        <taxon>Clathraceae</taxon>
        <taxon>Clathrus</taxon>
    </lineage>
</organism>
<comment type="caution">
    <text evidence="1">The sequence shown here is derived from an EMBL/GenBank/DDBJ whole genome shotgun (WGS) entry which is preliminary data.</text>
</comment>
<dbReference type="EMBL" id="BPWL01000005">
    <property type="protein sequence ID" value="GJJ10758.1"/>
    <property type="molecule type" value="Genomic_DNA"/>
</dbReference>
<evidence type="ECO:0000313" key="2">
    <source>
        <dbReference type="Proteomes" id="UP001050691"/>
    </source>
</evidence>
<gene>
    <name evidence="1" type="ORF">Clacol_004986</name>
</gene>
<dbReference type="AlphaFoldDB" id="A0AAV5ABA4"/>
<keyword evidence="2" id="KW-1185">Reference proteome</keyword>
<protein>
    <submittedName>
        <fullName evidence="1">Uncharacterized protein</fullName>
    </submittedName>
</protein>
<reference evidence="1" key="1">
    <citation type="submission" date="2021-10" db="EMBL/GenBank/DDBJ databases">
        <title>De novo Genome Assembly of Clathrus columnatus (Basidiomycota, Fungi) Using Illumina and Nanopore Sequence Data.</title>
        <authorList>
            <person name="Ogiso-Tanaka E."/>
            <person name="Itagaki H."/>
            <person name="Hosoya T."/>
            <person name="Hosaka K."/>
        </authorList>
    </citation>
    <scope>NUCLEOTIDE SEQUENCE</scope>
    <source>
        <strain evidence="1">MO-923</strain>
    </source>
</reference>
<sequence>MNPQIARYVRCLHINYLPPHPKMRLPLDIDVGVNHSYQELPNPFLWSYELLGRALRQMINLKAFEWLFDKTPIFDVNSDVIRAFSNLPILEPVNETDGRFVSLFDTPIIN</sequence>
<proteinExistence type="predicted"/>
<name>A0AAV5ABA4_9AGAM</name>
<evidence type="ECO:0000313" key="1">
    <source>
        <dbReference type="EMBL" id="GJJ10758.1"/>
    </source>
</evidence>
<dbReference type="Proteomes" id="UP001050691">
    <property type="component" value="Unassembled WGS sequence"/>
</dbReference>